<comment type="caution">
    <text evidence="1">The sequence shown here is derived from an EMBL/GenBank/DDBJ whole genome shotgun (WGS) entry which is preliminary data.</text>
</comment>
<evidence type="ECO:0000313" key="1">
    <source>
        <dbReference type="EMBL" id="MPC16230.1"/>
    </source>
</evidence>
<evidence type="ECO:0000313" key="2">
    <source>
        <dbReference type="Proteomes" id="UP000324222"/>
    </source>
</evidence>
<accession>A0A5B7D3M5</accession>
<proteinExistence type="predicted"/>
<dbReference type="Proteomes" id="UP000324222">
    <property type="component" value="Unassembled WGS sequence"/>
</dbReference>
<gene>
    <name evidence="1" type="ORF">E2C01_009050</name>
</gene>
<protein>
    <submittedName>
        <fullName evidence="1">Uncharacterized protein</fullName>
    </submittedName>
</protein>
<organism evidence="1 2">
    <name type="scientific">Portunus trituberculatus</name>
    <name type="common">Swimming crab</name>
    <name type="synonym">Neptunus trituberculatus</name>
    <dbReference type="NCBI Taxonomy" id="210409"/>
    <lineage>
        <taxon>Eukaryota</taxon>
        <taxon>Metazoa</taxon>
        <taxon>Ecdysozoa</taxon>
        <taxon>Arthropoda</taxon>
        <taxon>Crustacea</taxon>
        <taxon>Multicrustacea</taxon>
        <taxon>Malacostraca</taxon>
        <taxon>Eumalacostraca</taxon>
        <taxon>Eucarida</taxon>
        <taxon>Decapoda</taxon>
        <taxon>Pleocyemata</taxon>
        <taxon>Brachyura</taxon>
        <taxon>Eubrachyura</taxon>
        <taxon>Portunoidea</taxon>
        <taxon>Portunidae</taxon>
        <taxon>Portuninae</taxon>
        <taxon>Portunus</taxon>
    </lineage>
</organism>
<keyword evidence="2" id="KW-1185">Reference proteome</keyword>
<reference evidence="1 2" key="1">
    <citation type="submission" date="2019-05" db="EMBL/GenBank/DDBJ databases">
        <title>Another draft genome of Portunus trituberculatus and its Hox gene families provides insights of decapod evolution.</title>
        <authorList>
            <person name="Jeong J.-H."/>
            <person name="Song I."/>
            <person name="Kim S."/>
            <person name="Choi T."/>
            <person name="Kim D."/>
            <person name="Ryu S."/>
            <person name="Kim W."/>
        </authorList>
    </citation>
    <scope>NUCLEOTIDE SEQUENCE [LARGE SCALE GENOMIC DNA]</scope>
    <source>
        <tissue evidence="1">Muscle</tissue>
    </source>
</reference>
<dbReference type="EMBL" id="VSRR010000488">
    <property type="protein sequence ID" value="MPC16230.1"/>
    <property type="molecule type" value="Genomic_DNA"/>
</dbReference>
<sequence>MKINKVTRPQTNKLTPISTQLQEKRLAHKSCGKVSVEMEAGMECLMTRYTSFSLASLSSLRGEWAGLTMAAITLSFALVPFTL</sequence>
<dbReference type="AlphaFoldDB" id="A0A5B7D3M5"/>
<name>A0A5B7D3M5_PORTR</name>